<sequence length="807" mass="88652">MTSEPLKDGDTKSSSVDPVVTQTINAALEQLNLDAIDNPIIDAAAEKKEEGNANSRTEVFASNIPPPHMVGMSFVPYSQMMPMPHQPGFFPPPEFQDSVTDSRNHIMFNGSNSSVGIVHSPNFMSDPRNMNPYNNHMLSKDPLWPGSGNMGDSFQIFPDNSAILEDNMPNDGSGGAALAFRRQTFHAISTNDLIPNKAQDENSSTEPKGSVGSKSNKLGSVSNVGSKTRTQSTSIQGSDRDALFLQPPSAKAKDSNSNGDNEDESSKLKDMNNLNTYSAAYPYGGPLLHPNPIMTEAGAHSGNPPFGMPSPFLGRFEYGSPFHSFSPVLGGPNPALHPKSPISHIPPSPIQLGPGHDMMPNVGPIPDKDGNLVRNGEEMAGIPMGPPQHFAAMMQQGGSPPPWLYGTPPFNGMIPSPQHPHPPINSPHRKNQRGQGSRGNHFGTRGNKFGRNGGNHSYFYNNTVRERNMEGNSRYIDATLDQFIGNIYSLCKDQHGCRFLQKQLDVLGKYAADAIFEETKDHTIELMTDSFGNYLIQKLIERVTTEQRIEIAKIASPEFVDIALNSHGTRALQKLIECISTAEEANIIIEALKPAVVRLSMDLNGNHVVQKCLEKLEPKDFQFIFDLAIGDCIDIATHRHGCCVLQRCLDHGTKEQTTSLCDQLLTNLDKLTLDPFGNYVVQYILTKEAEKQDYEYTYKIVNLLKPKLAELSLHKFGSNVIEKLLKTNVVSESIIAELVKEDGKSDIESLLNDSYGNYVLQTALDISHEKNEYLYGTLSALVTPLLVGPIRNTPHGKRIISMLNLEQ</sequence>
<dbReference type="EMBL" id="HE650826">
    <property type="protein sequence ID" value="CCF58935.1"/>
    <property type="molecule type" value="Genomic_DNA"/>
</dbReference>
<feature type="repeat" description="Pumilio" evidence="2">
    <location>
        <begin position="742"/>
        <end position="783"/>
    </location>
</feature>
<dbReference type="GO" id="GO:0000288">
    <property type="term" value="P:nuclear-transcribed mRNA catabolic process, deadenylation-dependent decay"/>
    <property type="evidence" value="ECO:0007669"/>
    <property type="project" value="EnsemblFungi"/>
</dbReference>
<dbReference type="eggNOG" id="KOG2049">
    <property type="taxonomic scope" value="Eukaryota"/>
</dbReference>
<feature type="region of interest" description="Disordered" evidence="3">
    <location>
        <begin position="409"/>
        <end position="457"/>
    </location>
</feature>
<dbReference type="RefSeq" id="XP_003958070.1">
    <property type="nucleotide sequence ID" value="XM_003958021.1"/>
</dbReference>
<proteinExistence type="predicted"/>
<name>H2AX35_KAZAF</name>
<dbReference type="KEGG" id="kaf:KAFR_0F03390"/>
<feature type="repeat" description="Pumilio" evidence="2">
    <location>
        <begin position="591"/>
        <end position="626"/>
    </location>
</feature>
<evidence type="ECO:0000256" key="2">
    <source>
        <dbReference type="PROSITE-ProRule" id="PRU00317"/>
    </source>
</evidence>
<evidence type="ECO:0000313" key="6">
    <source>
        <dbReference type="Proteomes" id="UP000005220"/>
    </source>
</evidence>
<evidence type="ECO:0000256" key="1">
    <source>
        <dbReference type="ARBA" id="ARBA00022737"/>
    </source>
</evidence>
<dbReference type="InterPro" id="IPR011989">
    <property type="entry name" value="ARM-like"/>
</dbReference>
<dbReference type="Proteomes" id="UP000005220">
    <property type="component" value="Chromosome 6"/>
</dbReference>
<feature type="compositionally biased region" description="Polar residues" evidence="3">
    <location>
        <begin position="201"/>
        <end position="237"/>
    </location>
</feature>
<reference evidence="5 6" key="1">
    <citation type="journal article" date="2011" name="Proc. Natl. Acad. Sci. U.S.A.">
        <title>Evolutionary erosion of yeast sex chromosomes by mating-type switching accidents.</title>
        <authorList>
            <person name="Gordon J.L."/>
            <person name="Armisen D."/>
            <person name="Proux-Wera E."/>
            <person name="Oheigeartaigh S.S."/>
            <person name="Byrne K.P."/>
            <person name="Wolfe K.H."/>
        </authorList>
    </citation>
    <scope>NUCLEOTIDE SEQUENCE [LARGE SCALE GENOMIC DNA]</scope>
    <source>
        <strain evidence="6">ATCC 22294 / BCRC 22015 / CBS 2517 / CECT 1963 / NBRC 1671 / NRRL Y-8276</strain>
    </source>
</reference>
<dbReference type="CDD" id="cd07920">
    <property type="entry name" value="Pumilio"/>
    <property type="match status" value="1"/>
</dbReference>
<dbReference type="Pfam" id="PF00806">
    <property type="entry name" value="PUF"/>
    <property type="match status" value="8"/>
</dbReference>
<dbReference type="InterPro" id="IPR016024">
    <property type="entry name" value="ARM-type_fold"/>
</dbReference>
<dbReference type="InterPro" id="IPR001313">
    <property type="entry name" value="Pumilio_RNA-bd_rpt"/>
</dbReference>
<dbReference type="OrthoDB" id="668540at2759"/>
<evidence type="ECO:0000313" key="5">
    <source>
        <dbReference type="EMBL" id="CCF58935.1"/>
    </source>
</evidence>
<feature type="domain" description="PUM-HD" evidence="4">
    <location>
        <begin position="460"/>
        <end position="807"/>
    </location>
</feature>
<dbReference type="SMART" id="SM00025">
    <property type="entry name" value="Pumilio"/>
    <property type="match status" value="8"/>
</dbReference>
<dbReference type="FunFam" id="1.25.10.10:FF:000237">
    <property type="entry name" value="Pumilio homolog 9"/>
    <property type="match status" value="1"/>
</dbReference>
<dbReference type="Gene3D" id="1.25.10.10">
    <property type="entry name" value="Leucine-rich Repeat Variant"/>
    <property type="match status" value="1"/>
</dbReference>
<organism evidence="5 6">
    <name type="scientific">Kazachstania africana (strain ATCC 22294 / BCRC 22015 / CBS 2517 / CECT 1963 / NBRC 1671 / NRRL Y-8276)</name>
    <name type="common">Yeast</name>
    <name type="synonym">Kluyveromyces africanus</name>
    <dbReference type="NCBI Taxonomy" id="1071382"/>
    <lineage>
        <taxon>Eukaryota</taxon>
        <taxon>Fungi</taxon>
        <taxon>Dikarya</taxon>
        <taxon>Ascomycota</taxon>
        <taxon>Saccharomycotina</taxon>
        <taxon>Saccharomycetes</taxon>
        <taxon>Saccharomycetales</taxon>
        <taxon>Saccharomycetaceae</taxon>
        <taxon>Kazachstania</taxon>
    </lineage>
</organism>
<dbReference type="GO" id="GO:0017148">
    <property type="term" value="P:negative regulation of translation"/>
    <property type="evidence" value="ECO:0007669"/>
    <property type="project" value="EnsemblFungi"/>
</dbReference>
<feature type="repeat" description="Pumilio" evidence="2">
    <location>
        <begin position="627"/>
        <end position="662"/>
    </location>
</feature>
<dbReference type="InParanoid" id="H2AX35"/>
<keyword evidence="1" id="KW-0677">Repeat</keyword>
<dbReference type="AlphaFoldDB" id="H2AX35"/>
<dbReference type="GO" id="GO:0003729">
    <property type="term" value="F:mRNA binding"/>
    <property type="evidence" value="ECO:0007669"/>
    <property type="project" value="EnsemblFungi"/>
</dbReference>
<feature type="repeat" description="Pumilio" evidence="2">
    <location>
        <begin position="518"/>
        <end position="553"/>
    </location>
</feature>
<keyword evidence="6" id="KW-1185">Reference proteome</keyword>
<dbReference type="GeneID" id="13884403"/>
<dbReference type="PANTHER" id="PTHR12537">
    <property type="entry name" value="RNA BINDING PROTEIN PUMILIO-RELATED"/>
    <property type="match status" value="1"/>
</dbReference>
<dbReference type="InterPro" id="IPR033712">
    <property type="entry name" value="Pumilio_RNA-bd"/>
</dbReference>
<evidence type="ECO:0000256" key="3">
    <source>
        <dbReference type="SAM" id="MobiDB-lite"/>
    </source>
</evidence>
<feature type="repeat" description="Pumilio" evidence="2">
    <location>
        <begin position="554"/>
        <end position="590"/>
    </location>
</feature>
<dbReference type="HOGENOM" id="CLU_016143_0_0_1"/>
<evidence type="ECO:0000259" key="4">
    <source>
        <dbReference type="PROSITE" id="PS50303"/>
    </source>
</evidence>
<dbReference type="GO" id="GO:0005737">
    <property type="term" value="C:cytoplasm"/>
    <property type="evidence" value="ECO:0007669"/>
    <property type="project" value="TreeGrafter"/>
</dbReference>
<dbReference type="InterPro" id="IPR033133">
    <property type="entry name" value="PUM-HD"/>
</dbReference>
<dbReference type="PANTHER" id="PTHR12537:SF13">
    <property type="entry name" value="PUMILIO HOMOLOGY DOMAIN FAMILY MEMBER 4"/>
    <property type="match status" value="1"/>
</dbReference>
<dbReference type="GO" id="GO:0008104">
    <property type="term" value="P:intracellular protein localization"/>
    <property type="evidence" value="ECO:0007669"/>
    <property type="project" value="EnsemblFungi"/>
</dbReference>
<feature type="repeat" description="Pumilio" evidence="2">
    <location>
        <begin position="703"/>
        <end position="740"/>
    </location>
</feature>
<feature type="repeat" description="Pumilio" evidence="2">
    <location>
        <begin position="482"/>
        <end position="517"/>
    </location>
</feature>
<protein>
    <recommendedName>
        <fullName evidence="4">PUM-HD domain-containing protein</fullName>
    </recommendedName>
</protein>
<dbReference type="FunCoup" id="H2AX35">
    <property type="interactions" value="41"/>
</dbReference>
<dbReference type="PROSITE" id="PS50302">
    <property type="entry name" value="PUM"/>
    <property type="match status" value="8"/>
</dbReference>
<feature type="repeat" description="Pumilio" evidence="2">
    <location>
        <begin position="663"/>
        <end position="702"/>
    </location>
</feature>
<feature type="region of interest" description="Disordered" evidence="3">
    <location>
        <begin position="190"/>
        <end position="271"/>
    </location>
</feature>
<gene>
    <name evidence="5" type="primary">KAFR0F03390</name>
    <name evidence="5" type="ORF">KAFR_0F03390</name>
</gene>
<accession>H2AX35</accession>
<dbReference type="SUPFAM" id="SSF48371">
    <property type="entry name" value="ARM repeat"/>
    <property type="match status" value="1"/>
</dbReference>
<dbReference type="PROSITE" id="PS50303">
    <property type="entry name" value="PUM_HD"/>
    <property type="match status" value="1"/>
</dbReference>